<evidence type="ECO:0000256" key="2">
    <source>
        <dbReference type="SAM" id="Phobius"/>
    </source>
</evidence>
<feature type="signal peptide" evidence="3">
    <location>
        <begin position="1"/>
        <end position="21"/>
    </location>
</feature>
<keyword evidence="2" id="KW-1133">Transmembrane helix</keyword>
<feature type="chain" id="PRO_5030791385" evidence="3">
    <location>
        <begin position="22"/>
        <end position="118"/>
    </location>
</feature>
<keyword evidence="3" id="KW-0732">Signal</keyword>
<protein>
    <submittedName>
        <fullName evidence="4">Uncharacterized protein</fullName>
    </submittedName>
</protein>
<feature type="region of interest" description="Disordered" evidence="1">
    <location>
        <begin position="46"/>
        <end position="79"/>
    </location>
</feature>
<keyword evidence="2" id="KW-0812">Transmembrane</keyword>
<dbReference type="AlphaFoldDB" id="A0A7S1UB94"/>
<evidence type="ECO:0000313" key="4">
    <source>
        <dbReference type="EMBL" id="CAD9260677.1"/>
    </source>
</evidence>
<gene>
    <name evidence="4" type="ORF">PPAR1163_LOCUS19057</name>
</gene>
<evidence type="ECO:0000256" key="3">
    <source>
        <dbReference type="SAM" id="SignalP"/>
    </source>
</evidence>
<proteinExistence type="predicted"/>
<reference evidence="4" key="1">
    <citation type="submission" date="2021-01" db="EMBL/GenBank/DDBJ databases">
        <authorList>
            <person name="Corre E."/>
            <person name="Pelletier E."/>
            <person name="Niang G."/>
            <person name="Scheremetjew M."/>
            <person name="Finn R."/>
            <person name="Kale V."/>
            <person name="Holt S."/>
            <person name="Cochrane G."/>
            <person name="Meng A."/>
            <person name="Brown T."/>
            <person name="Cohen L."/>
        </authorList>
    </citation>
    <scope>NUCLEOTIDE SEQUENCE</scope>
    <source>
        <strain evidence="4">CCMP2877</strain>
    </source>
</reference>
<sequence>MQRRAAAASALLLLSLALAQGFSPSPVRRCKALGRRPLSLRHWAIEEDAGGEEGPAVDAWDDEPAAPAPVTNAPSRFARDVDNSEQERDLFVPIFSVVAMVGFGAVYAYETIRLYLEK</sequence>
<dbReference type="EMBL" id="HBGJ01030219">
    <property type="protein sequence ID" value="CAD9260677.1"/>
    <property type="molecule type" value="Transcribed_RNA"/>
</dbReference>
<accession>A0A7S1UB94</accession>
<evidence type="ECO:0000256" key="1">
    <source>
        <dbReference type="SAM" id="MobiDB-lite"/>
    </source>
</evidence>
<name>A0A7S1UB94_9STRA</name>
<organism evidence="4">
    <name type="scientific">Phaeomonas parva</name>
    <dbReference type="NCBI Taxonomy" id="124430"/>
    <lineage>
        <taxon>Eukaryota</taxon>
        <taxon>Sar</taxon>
        <taxon>Stramenopiles</taxon>
        <taxon>Ochrophyta</taxon>
        <taxon>Pinguiophyceae</taxon>
        <taxon>Pinguiochrysidales</taxon>
        <taxon>Pinguiochrysidaceae</taxon>
        <taxon>Phaeomonas</taxon>
    </lineage>
</organism>
<keyword evidence="2" id="KW-0472">Membrane</keyword>
<feature type="transmembrane region" description="Helical" evidence="2">
    <location>
        <begin position="90"/>
        <end position="109"/>
    </location>
</feature>